<evidence type="ECO:0000313" key="1">
    <source>
        <dbReference type="EMBL" id="SVB52879.1"/>
    </source>
</evidence>
<sequence>MRTSYILVIYKLSSSFEWGTKQNYGDRTNSR</sequence>
<dbReference type="EMBL" id="UINC01045748">
    <property type="protein sequence ID" value="SVB52879.1"/>
    <property type="molecule type" value="Genomic_DNA"/>
</dbReference>
<name>A0A382ER78_9ZZZZ</name>
<organism evidence="1">
    <name type="scientific">marine metagenome</name>
    <dbReference type="NCBI Taxonomy" id="408172"/>
    <lineage>
        <taxon>unclassified sequences</taxon>
        <taxon>metagenomes</taxon>
        <taxon>ecological metagenomes</taxon>
    </lineage>
</organism>
<protein>
    <submittedName>
        <fullName evidence="1">Uncharacterized protein</fullName>
    </submittedName>
</protein>
<feature type="non-terminal residue" evidence="1">
    <location>
        <position position="31"/>
    </location>
</feature>
<accession>A0A382ER78</accession>
<dbReference type="AlphaFoldDB" id="A0A382ER78"/>
<proteinExistence type="predicted"/>
<gene>
    <name evidence="1" type="ORF">METZ01_LOCUS205733</name>
</gene>
<reference evidence="1" key="1">
    <citation type="submission" date="2018-05" db="EMBL/GenBank/DDBJ databases">
        <authorList>
            <person name="Lanie J.A."/>
            <person name="Ng W.-L."/>
            <person name="Kazmierczak K.M."/>
            <person name="Andrzejewski T.M."/>
            <person name="Davidsen T.M."/>
            <person name="Wayne K.J."/>
            <person name="Tettelin H."/>
            <person name="Glass J.I."/>
            <person name="Rusch D."/>
            <person name="Podicherti R."/>
            <person name="Tsui H.-C.T."/>
            <person name="Winkler M.E."/>
        </authorList>
    </citation>
    <scope>NUCLEOTIDE SEQUENCE</scope>
</reference>